<dbReference type="InterPro" id="IPR056173">
    <property type="entry name" value="Sec20_C"/>
</dbReference>
<comment type="caution">
    <text evidence="9">The sequence shown here is derived from an EMBL/GenBank/DDBJ whole genome shotgun (WGS) entry which is preliminary data.</text>
</comment>
<reference evidence="9 10" key="1">
    <citation type="submission" date="2015-07" db="EMBL/GenBank/DDBJ databases">
        <title>High-quality genome of monoxenous trypanosomatid Leptomonas pyrrhocoris.</title>
        <authorList>
            <person name="Flegontov P."/>
            <person name="Butenko A."/>
            <person name="Firsov S."/>
            <person name="Vlcek C."/>
            <person name="Logacheva M.D."/>
            <person name="Field M."/>
            <person name="Filatov D."/>
            <person name="Flegontova O."/>
            <person name="Gerasimov E."/>
            <person name="Jackson A.P."/>
            <person name="Kelly S."/>
            <person name="Opperdoes F."/>
            <person name="O'Reilly A."/>
            <person name="Votypka J."/>
            <person name="Yurchenko V."/>
            <person name="Lukes J."/>
        </authorList>
    </citation>
    <scope>NUCLEOTIDE SEQUENCE [LARGE SCALE GENOMIC DNA]</scope>
    <source>
        <strain evidence="9">H10</strain>
    </source>
</reference>
<evidence type="ECO:0000256" key="3">
    <source>
        <dbReference type="ARBA" id="ARBA00022692"/>
    </source>
</evidence>
<dbReference type="EMBL" id="LGTL01000018">
    <property type="protein sequence ID" value="KPA76932.1"/>
    <property type="molecule type" value="Genomic_DNA"/>
</dbReference>
<feature type="transmembrane region" description="Helical" evidence="7">
    <location>
        <begin position="239"/>
        <end position="257"/>
    </location>
</feature>
<evidence type="ECO:0000313" key="9">
    <source>
        <dbReference type="EMBL" id="KPA76932.1"/>
    </source>
</evidence>
<organism evidence="9 10">
    <name type="scientific">Leptomonas pyrrhocoris</name>
    <name type="common">Firebug parasite</name>
    <dbReference type="NCBI Taxonomy" id="157538"/>
    <lineage>
        <taxon>Eukaryota</taxon>
        <taxon>Discoba</taxon>
        <taxon>Euglenozoa</taxon>
        <taxon>Kinetoplastea</taxon>
        <taxon>Metakinetoplastina</taxon>
        <taxon>Trypanosomatida</taxon>
        <taxon>Trypanosomatidae</taxon>
        <taxon>Leishmaniinae</taxon>
        <taxon>Leptomonas</taxon>
    </lineage>
</organism>
<evidence type="ECO:0000256" key="5">
    <source>
        <dbReference type="ARBA" id="ARBA00023136"/>
    </source>
</evidence>
<accession>A0A0N0VDZ1</accession>
<evidence type="ECO:0000256" key="2">
    <source>
        <dbReference type="ARBA" id="ARBA00022448"/>
    </source>
</evidence>
<dbReference type="OrthoDB" id="267919at2759"/>
<evidence type="ECO:0000256" key="4">
    <source>
        <dbReference type="ARBA" id="ARBA00022989"/>
    </source>
</evidence>
<evidence type="ECO:0000259" key="8">
    <source>
        <dbReference type="Pfam" id="PF03908"/>
    </source>
</evidence>
<evidence type="ECO:0000256" key="7">
    <source>
        <dbReference type="SAM" id="Phobius"/>
    </source>
</evidence>
<comment type="subcellular location">
    <subcellularLocation>
        <location evidence="1">Membrane</location>
        <topology evidence="1">Single-pass type IV membrane protein</topology>
    </subcellularLocation>
</comment>
<evidence type="ECO:0000256" key="6">
    <source>
        <dbReference type="SAM" id="MobiDB-lite"/>
    </source>
</evidence>
<dbReference type="Proteomes" id="UP000037923">
    <property type="component" value="Unassembled WGS sequence"/>
</dbReference>
<name>A0A0N0VDZ1_LEPPY</name>
<keyword evidence="10" id="KW-1185">Reference proteome</keyword>
<dbReference type="RefSeq" id="XP_015655371.1">
    <property type="nucleotide sequence ID" value="XM_015805894.1"/>
</dbReference>
<sequence>MPHAAMRSPSPPTPSPSPPPTFRSTPVLAALAHRAEHALQEVTAAHHAFVSNRTTRQHGALSLAVAHAQHVLKALETMREQRERQRQQQQQQQNRSTLQPRPVHPSRTAPSTTPPPPSTVPAPSKEELMLYVRIDKVRIDLRRVLPRAVAAMEESGNLDGGEGSSRSAASTAAALRSLLHTRSMLSVELKKMDTAVHGLASSGESLAALHQSLQDVHSSMATAQRMVRRLLTVQSRDDLLLRLSAVLFVVVVLYVVAQRVFRFFPVTVYVTVGDD</sequence>
<dbReference type="VEuPathDB" id="TriTrypDB:LpyrH10_18_0380"/>
<proteinExistence type="predicted"/>
<keyword evidence="3 7" id="KW-0812">Transmembrane</keyword>
<dbReference type="Pfam" id="PF03908">
    <property type="entry name" value="Sec20"/>
    <property type="match status" value="1"/>
</dbReference>
<feature type="region of interest" description="Disordered" evidence="6">
    <location>
        <begin position="1"/>
        <end position="24"/>
    </location>
</feature>
<feature type="compositionally biased region" description="Pro residues" evidence="6">
    <location>
        <begin position="9"/>
        <end position="21"/>
    </location>
</feature>
<keyword evidence="4 7" id="KW-1133">Transmembrane helix</keyword>
<feature type="domain" description="Sec20 C-terminal" evidence="8">
    <location>
        <begin position="176"/>
        <end position="260"/>
    </location>
</feature>
<keyword evidence="2" id="KW-0813">Transport</keyword>
<evidence type="ECO:0000313" key="10">
    <source>
        <dbReference type="Proteomes" id="UP000037923"/>
    </source>
</evidence>
<keyword evidence="5 7" id="KW-0472">Membrane</keyword>
<dbReference type="AlphaFoldDB" id="A0A0N0VDZ1"/>
<evidence type="ECO:0000256" key="1">
    <source>
        <dbReference type="ARBA" id="ARBA00004211"/>
    </source>
</evidence>
<gene>
    <name evidence="9" type="ORF">ABB37_07311</name>
</gene>
<feature type="region of interest" description="Disordered" evidence="6">
    <location>
        <begin position="79"/>
        <end position="124"/>
    </location>
</feature>
<dbReference type="GO" id="GO:0016020">
    <property type="term" value="C:membrane"/>
    <property type="evidence" value="ECO:0007669"/>
    <property type="project" value="UniProtKB-SubCell"/>
</dbReference>
<dbReference type="OMA" id="ERQLYMR"/>
<dbReference type="GeneID" id="26907597"/>
<protein>
    <recommendedName>
        <fullName evidence="8">Sec20 C-terminal domain-containing protein</fullName>
    </recommendedName>
</protein>